<dbReference type="EMBL" id="LDAU01000183">
    <property type="protein sequence ID" value="KRX00675.1"/>
    <property type="molecule type" value="Genomic_DNA"/>
</dbReference>
<dbReference type="Proteomes" id="UP000054937">
    <property type="component" value="Unassembled WGS sequence"/>
</dbReference>
<evidence type="ECO:0000256" key="1">
    <source>
        <dbReference type="SAM" id="MobiDB-lite"/>
    </source>
</evidence>
<evidence type="ECO:0000313" key="2">
    <source>
        <dbReference type="EMBL" id="KRX00675.1"/>
    </source>
</evidence>
<comment type="caution">
    <text evidence="2">The sequence shown here is derived from an EMBL/GenBank/DDBJ whole genome shotgun (WGS) entry which is preliminary data.</text>
</comment>
<feature type="compositionally biased region" description="Polar residues" evidence="1">
    <location>
        <begin position="1"/>
        <end position="12"/>
    </location>
</feature>
<accession>A0A0V0QES1</accession>
<feature type="region of interest" description="Disordered" evidence="1">
    <location>
        <begin position="193"/>
        <end position="212"/>
    </location>
</feature>
<evidence type="ECO:0000313" key="3">
    <source>
        <dbReference type="Proteomes" id="UP000054937"/>
    </source>
</evidence>
<gene>
    <name evidence="2" type="ORF">PPERSA_00902</name>
</gene>
<dbReference type="AlphaFoldDB" id="A0A0V0QES1"/>
<reference evidence="2 3" key="1">
    <citation type="journal article" date="2015" name="Sci. Rep.">
        <title>Genome of the facultative scuticociliatosis pathogen Pseudocohnilembus persalinus provides insight into its virulence through horizontal gene transfer.</title>
        <authorList>
            <person name="Xiong J."/>
            <person name="Wang G."/>
            <person name="Cheng J."/>
            <person name="Tian M."/>
            <person name="Pan X."/>
            <person name="Warren A."/>
            <person name="Jiang C."/>
            <person name="Yuan D."/>
            <person name="Miao W."/>
        </authorList>
    </citation>
    <scope>NUCLEOTIDE SEQUENCE [LARGE SCALE GENOMIC DNA]</scope>
    <source>
        <strain evidence="2">36N120E</strain>
    </source>
</reference>
<dbReference type="InParanoid" id="A0A0V0QES1"/>
<proteinExistence type="predicted"/>
<feature type="compositionally biased region" description="Polar residues" evidence="1">
    <location>
        <begin position="71"/>
        <end position="83"/>
    </location>
</feature>
<organism evidence="2 3">
    <name type="scientific">Pseudocohnilembus persalinus</name>
    <name type="common">Ciliate</name>
    <dbReference type="NCBI Taxonomy" id="266149"/>
    <lineage>
        <taxon>Eukaryota</taxon>
        <taxon>Sar</taxon>
        <taxon>Alveolata</taxon>
        <taxon>Ciliophora</taxon>
        <taxon>Intramacronucleata</taxon>
        <taxon>Oligohymenophorea</taxon>
        <taxon>Scuticociliatia</taxon>
        <taxon>Philasterida</taxon>
        <taxon>Pseudocohnilembidae</taxon>
        <taxon>Pseudocohnilembus</taxon>
    </lineage>
</organism>
<feature type="region of interest" description="Disordered" evidence="1">
    <location>
        <begin position="1"/>
        <end position="21"/>
    </location>
</feature>
<dbReference type="PANTHER" id="PTHR38150">
    <property type="entry name" value="EF-HAND DOMAIN-CONTAINING PROTEIN"/>
    <property type="match status" value="1"/>
</dbReference>
<protein>
    <submittedName>
        <fullName evidence="2">Uncharacterized protein</fullName>
    </submittedName>
</protein>
<feature type="compositionally biased region" description="Low complexity" evidence="1">
    <location>
        <begin position="196"/>
        <end position="210"/>
    </location>
</feature>
<feature type="compositionally biased region" description="Low complexity" evidence="1">
    <location>
        <begin position="84"/>
        <end position="102"/>
    </location>
</feature>
<name>A0A0V0QES1_PSEPJ</name>
<sequence>MTNNQKTNTQIENQEENQCNKKYHKQKSQLVLDQENRFLKQDVNLQENQEKNIKPTICQKSDRIIKMIRQRSPSNTSVHNRLYQQKQQQQPQQTQKQQILQKNNERQIQQEISNINNRSHSNKDKRLEEQKQSILQYNNDNEKSRKNIKNNYFKLDLSQISGIQQKQQDKNNYNSNQNENLNNQINIQSKINTTHSRSQSTNNTNFNQSNCYRSRKSNLSGYNLSQNSNFQLVSDNSQIIIKNKFQKEFNNCVDNLNEQFKSEENSEVYWIEMGGLFEILIQLGFLFYRNRLMYESLKQKNNKQQLDENEITQYQPQINKQSEKLAEQYRQKVLNGAQNLIENKQIQMKLPSNGQLSHQQLLVLQQKQSEQAIILQKQKLQEQELQECKFKPQINQYNPHKRNKSVKENKQVSSIYSESKFFRHKEDIKTSEQLQWEKDQEACTFTPQINNYSRQLVRNKSSNIIQPVNYFNNQQQLENYNIHQTSGQNTNFQQLNSNKNNQILQNNDFYEYNTQVQSKKIKQNQNFAFDKNVERLRIARMEKERVRLIKEKGFTAQQADNFIKQMINNEQKQKTENNQQNQNKFQPQSIKNISQKPIYFQQSNSKDQQMPLLYVDVNIGDGQTERITVNEGDTSEILASQFAQKHNQISIQINARYIDQKFS</sequence>
<feature type="region of interest" description="Disordered" evidence="1">
    <location>
        <begin position="70"/>
        <end position="104"/>
    </location>
</feature>
<dbReference type="PANTHER" id="PTHR38150:SF1">
    <property type="entry name" value="PFU DOMAIN-CONTAINING PROTEIN"/>
    <property type="match status" value="1"/>
</dbReference>
<dbReference type="OrthoDB" id="297993at2759"/>
<keyword evidence="3" id="KW-1185">Reference proteome</keyword>